<comment type="caution">
    <text evidence="1">The sequence shown here is derived from an EMBL/GenBank/DDBJ whole genome shotgun (WGS) entry which is preliminary data.</text>
</comment>
<sequence length="192" mass="22242">MIQQLLNRDARNQHGNLLPPQITVHADCIPEFSSGHLQLSAFKWLEQVEQLAEINRWDDITKIYHMQSRLTGVAKSWYDNLQSWDTWDQWKKMIIKTFPEFNDYASTLKKIIFRVKSSNETMTQYYFAKMQLLGACDIKGKNAVPLLIDGLRDTTLQIGARAGRFQTPEALCSFHACMISPRVSENSFFFCV</sequence>
<name>A0AAV8XFL2_9CUCU</name>
<proteinExistence type="predicted"/>
<dbReference type="AlphaFoldDB" id="A0AAV8XFL2"/>
<dbReference type="PANTHER" id="PTHR33194">
    <property type="entry name" value="ZINC KNUCKLE DOMAINCONTAINING PROTEIN"/>
    <property type="match status" value="1"/>
</dbReference>
<keyword evidence="2" id="KW-1185">Reference proteome</keyword>
<evidence type="ECO:0000313" key="2">
    <source>
        <dbReference type="Proteomes" id="UP001162156"/>
    </source>
</evidence>
<evidence type="ECO:0008006" key="3">
    <source>
        <dbReference type="Google" id="ProtNLM"/>
    </source>
</evidence>
<protein>
    <recommendedName>
        <fullName evidence="3">Retrotransposon gag domain-containing protein</fullName>
    </recommendedName>
</protein>
<dbReference type="EMBL" id="JANEYF010003330">
    <property type="protein sequence ID" value="KAJ8937229.1"/>
    <property type="molecule type" value="Genomic_DNA"/>
</dbReference>
<reference evidence="1" key="1">
    <citation type="journal article" date="2023" name="Insect Mol. Biol.">
        <title>Genome sequencing provides insights into the evolution of gene families encoding plant cell wall-degrading enzymes in longhorned beetles.</title>
        <authorList>
            <person name="Shin N.R."/>
            <person name="Okamura Y."/>
            <person name="Kirsch R."/>
            <person name="Pauchet Y."/>
        </authorList>
    </citation>
    <scope>NUCLEOTIDE SEQUENCE</scope>
    <source>
        <strain evidence="1">RBIC_L_NR</strain>
    </source>
</reference>
<accession>A0AAV8XFL2</accession>
<evidence type="ECO:0000313" key="1">
    <source>
        <dbReference type="EMBL" id="KAJ8937229.1"/>
    </source>
</evidence>
<gene>
    <name evidence="1" type="ORF">NQ314_011984</name>
</gene>
<dbReference type="Proteomes" id="UP001162156">
    <property type="component" value="Unassembled WGS sequence"/>
</dbReference>
<dbReference type="PANTHER" id="PTHR33194:SF4">
    <property type="entry name" value="CCHC-TYPE DOMAIN-CONTAINING PROTEIN"/>
    <property type="match status" value="1"/>
</dbReference>
<organism evidence="1 2">
    <name type="scientific">Rhamnusium bicolor</name>
    <dbReference type="NCBI Taxonomy" id="1586634"/>
    <lineage>
        <taxon>Eukaryota</taxon>
        <taxon>Metazoa</taxon>
        <taxon>Ecdysozoa</taxon>
        <taxon>Arthropoda</taxon>
        <taxon>Hexapoda</taxon>
        <taxon>Insecta</taxon>
        <taxon>Pterygota</taxon>
        <taxon>Neoptera</taxon>
        <taxon>Endopterygota</taxon>
        <taxon>Coleoptera</taxon>
        <taxon>Polyphaga</taxon>
        <taxon>Cucujiformia</taxon>
        <taxon>Chrysomeloidea</taxon>
        <taxon>Cerambycidae</taxon>
        <taxon>Lepturinae</taxon>
        <taxon>Rhagiini</taxon>
        <taxon>Rhamnusium</taxon>
    </lineage>
</organism>